<accession>A0A1S1PHQ9</accession>
<dbReference type="EMBL" id="MAXA01000262">
    <property type="protein sequence ID" value="OHV20515.1"/>
    <property type="molecule type" value="Genomic_DNA"/>
</dbReference>
<proteinExistence type="inferred from homology"/>
<sequence>MLAAAATGRRPDRDELDASRRLSAHAACAGEPLSDLVDLYMSATRALWPHLPQLVRTSRAAALTPRDPMAMGSAVLRAADDTMGAIAAGFSDAQRRMVQREETQRREFVDDLLGGQAEVGRLVERAEQFGLRLASGHVVAVLQAADPVTDTSRITAWTEASLRTRFPDSDLFVTTKDGRLLTIVAVGPPGTAAANGAVARVGESVTVVARRAYAASHRAPAWQVGVGRPHPGPRGVLLSYNEAREALDLAGRLTITTPLVAAGDLLVYRVLLRDQAAMADLVRAVLLPLEQAHTGPEPLLDTLSAYFACGCVAAAAARQQRLSVRAVTYRLSRVRALTGYDLTVPLHRLTVEVAVIGARLLGWPTQPLPPPDQA</sequence>
<comment type="similarity">
    <text evidence="1">Belongs to the CdaR family.</text>
</comment>
<feature type="domain" description="RsbT co-antagonist protein RsbRD N-terminal" evidence="3">
    <location>
        <begin position="2"/>
        <end position="105"/>
    </location>
</feature>
<dbReference type="Pfam" id="PF17853">
    <property type="entry name" value="GGDEF_2"/>
    <property type="match status" value="1"/>
</dbReference>
<name>A0A1S1PHQ9_9ACTN</name>
<keyword evidence="6" id="KW-1185">Reference proteome</keyword>
<dbReference type="AlphaFoldDB" id="A0A1S1PHQ9"/>
<comment type="caution">
    <text evidence="5">The sequence shown here is derived from an EMBL/GenBank/DDBJ whole genome shotgun (WGS) entry which is preliminary data.</text>
</comment>
<evidence type="ECO:0000259" key="3">
    <source>
        <dbReference type="Pfam" id="PF14361"/>
    </source>
</evidence>
<dbReference type="PANTHER" id="PTHR33744:SF1">
    <property type="entry name" value="DNA-BINDING TRANSCRIPTIONAL ACTIVATOR ADER"/>
    <property type="match status" value="1"/>
</dbReference>
<reference evidence="6" key="1">
    <citation type="submission" date="2016-07" db="EMBL/GenBank/DDBJ databases">
        <title>Frankia sp. NRRL B-16219 Genome sequencing.</title>
        <authorList>
            <person name="Ghodhbane-Gtari F."/>
            <person name="Swanson E."/>
            <person name="Gueddou A."/>
            <person name="Louati M."/>
            <person name="Nouioui I."/>
            <person name="Hezbri K."/>
            <person name="Abebe-Akele F."/>
            <person name="Simpson S."/>
            <person name="Morris K."/>
            <person name="Thomas K."/>
            <person name="Gtari M."/>
            <person name="Tisa L.S."/>
        </authorList>
    </citation>
    <scope>NUCLEOTIDE SEQUENCE [LARGE SCALE GENOMIC DNA]</scope>
    <source>
        <strain evidence="6">NRRL B-16219</strain>
    </source>
</reference>
<feature type="domain" description="CdaR GGDEF-like" evidence="4">
    <location>
        <begin position="116"/>
        <end position="249"/>
    </location>
</feature>
<evidence type="ECO:0000313" key="6">
    <source>
        <dbReference type="Proteomes" id="UP000179769"/>
    </source>
</evidence>
<dbReference type="Pfam" id="PF13556">
    <property type="entry name" value="HTH_30"/>
    <property type="match status" value="1"/>
</dbReference>
<evidence type="ECO:0000259" key="4">
    <source>
        <dbReference type="Pfam" id="PF17853"/>
    </source>
</evidence>
<dbReference type="InterPro" id="IPR025751">
    <property type="entry name" value="RsbRD_N_dom"/>
</dbReference>
<dbReference type="Proteomes" id="UP000179769">
    <property type="component" value="Unassembled WGS sequence"/>
</dbReference>
<organism evidence="5 6">
    <name type="scientific">Parafrankia soli</name>
    <dbReference type="NCBI Taxonomy" id="2599596"/>
    <lineage>
        <taxon>Bacteria</taxon>
        <taxon>Bacillati</taxon>
        <taxon>Actinomycetota</taxon>
        <taxon>Actinomycetes</taxon>
        <taxon>Frankiales</taxon>
        <taxon>Frankiaceae</taxon>
        <taxon>Parafrankia</taxon>
    </lineage>
</organism>
<dbReference type="InterPro" id="IPR042070">
    <property type="entry name" value="PucR_C-HTH_sf"/>
</dbReference>
<dbReference type="PANTHER" id="PTHR33744">
    <property type="entry name" value="CARBOHYDRATE DIACID REGULATOR"/>
    <property type="match status" value="1"/>
</dbReference>
<dbReference type="InterPro" id="IPR025736">
    <property type="entry name" value="PucR_C-HTH_dom"/>
</dbReference>
<dbReference type="InterPro" id="IPR041522">
    <property type="entry name" value="CdaR_GGDEF"/>
</dbReference>
<evidence type="ECO:0000313" key="5">
    <source>
        <dbReference type="EMBL" id="OHV20515.1"/>
    </source>
</evidence>
<gene>
    <name evidence="5" type="ORF">BBK14_27700</name>
</gene>
<evidence type="ECO:0008006" key="7">
    <source>
        <dbReference type="Google" id="ProtNLM"/>
    </source>
</evidence>
<protein>
    <recommendedName>
        <fullName evidence="7">PucR family transcriptional regulator</fullName>
    </recommendedName>
</protein>
<dbReference type="Pfam" id="PF14361">
    <property type="entry name" value="RsbRD_N"/>
    <property type="match status" value="1"/>
</dbReference>
<dbReference type="InterPro" id="IPR051448">
    <property type="entry name" value="CdaR-like_regulators"/>
</dbReference>
<dbReference type="Gene3D" id="1.10.10.2840">
    <property type="entry name" value="PucR C-terminal helix-turn-helix domain"/>
    <property type="match status" value="1"/>
</dbReference>
<evidence type="ECO:0000259" key="2">
    <source>
        <dbReference type="Pfam" id="PF13556"/>
    </source>
</evidence>
<feature type="domain" description="PucR C-terminal helix-turn-helix" evidence="2">
    <location>
        <begin position="299"/>
        <end position="355"/>
    </location>
</feature>
<evidence type="ECO:0000256" key="1">
    <source>
        <dbReference type="ARBA" id="ARBA00006754"/>
    </source>
</evidence>